<dbReference type="Pfam" id="PF07669">
    <property type="entry name" value="Eco57I"/>
    <property type="match status" value="1"/>
</dbReference>
<name>A0A7X9FR23_9DELT</name>
<evidence type="ECO:0000256" key="5">
    <source>
        <dbReference type="ARBA" id="ARBA00047942"/>
    </source>
</evidence>
<evidence type="ECO:0000256" key="4">
    <source>
        <dbReference type="ARBA" id="ARBA00022691"/>
    </source>
</evidence>
<dbReference type="InterPro" id="IPR029063">
    <property type="entry name" value="SAM-dependent_MTases_sf"/>
</dbReference>
<reference evidence="7 8" key="1">
    <citation type="journal article" date="2020" name="Biotechnol. Biofuels">
        <title>New insights from the biogas microbiome by comprehensive genome-resolved metagenomics of nearly 1600 species originating from multiple anaerobic digesters.</title>
        <authorList>
            <person name="Campanaro S."/>
            <person name="Treu L."/>
            <person name="Rodriguez-R L.M."/>
            <person name="Kovalovszki A."/>
            <person name="Ziels R.M."/>
            <person name="Maus I."/>
            <person name="Zhu X."/>
            <person name="Kougias P.G."/>
            <person name="Basile A."/>
            <person name="Luo G."/>
            <person name="Schluter A."/>
            <person name="Konstantinidis K.T."/>
            <person name="Angelidaki I."/>
        </authorList>
    </citation>
    <scope>NUCLEOTIDE SEQUENCE [LARGE SCALE GENOMIC DNA]</scope>
    <source>
        <strain evidence="7">AS27yjCOA_65</strain>
    </source>
</reference>
<dbReference type="SUPFAM" id="SSF53335">
    <property type="entry name" value="S-adenosyl-L-methionine-dependent methyltransferases"/>
    <property type="match status" value="1"/>
</dbReference>
<comment type="caution">
    <text evidence="7">The sequence shown here is derived from an EMBL/GenBank/DDBJ whole genome shotgun (WGS) entry which is preliminary data.</text>
</comment>
<keyword evidence="3" id="KW-0808">Transferase</keyword>
<evidence type="ECO:0000256" key="2">
    <source>
        <dbReference type="ARBA" id="ARBA00022603"/>
    </source>
</evidence>
<dbReference type="GO" id="GO:0003676">
    <property type="term" value="F:nucleic acid binding"/>
    <property type="evidence" value="ECO:0007669"/>
    <property type="project" value="InterPro"/>
</dbReference>
<dbReference type="Gene3D" id="3.40.50.150">
    <property type="entry name" value="Vaccinia Virus protein VP39"/>
    <property type="match status" value="2"/>
</dbReference>
<evidence type="ECO:0000313" key="8">
    <source>
        <dbReference type="Proteomes" id="UP000524246"/>
    </source>
</evidence>
<accession>A0A7X9FR23</accession>
<feature type="non-terminal residue" evidence="7">
    <location>
        <position position="1"/>
    </location>
</feature>
<dbReference type="InterPro" id="IPR002052">
    <property type="entry name" value="DNA_methylase_N6_adenine_CS"/>
</dbReference>
<gene>
    <name evidence="7" type="ORF">GYA55_05695</name>
</gene>
<dbReference type="InterPro" id="IPR011639">
    <property type="entry name" value="MethylTrfase_TaqI-like_dom"/>
</dbReference>
<dbReference type="GO" id="GO:0006304">
    <property type="term" value="P:DNA modification"/>
    <property type="evidence" value="ECO:0007669"/>
    <property type="project" value="InterPro"/>
</dbReference>
<keyword evidence="2 7" id="KW-0489">Methyltransferase</keyword>
<dbReference type="AlphaFoldDB" id="A0A7X9FR23"/>
<keyword evidence="4" id="KW-0949">S-adenosyl-L-methionine</keyword>
<dbReference type="EMBL" id="JAAZON010000240">
    <property type="protein sequence ID" value="NMC62647.1"/>
    <property type="molecule type" value="Genomic_DNA"/>
</dbReference>
<protein>
    <recommendedName>
        <fullName evidence="1">site-specific DNA-methyltransferase (adenine-specific)</fullName>
        <ecNumber evidence="1">2.1.1.72</ecNumber>
    </recommendedName>
</protein>
<dbReference type="GO" id="GO:0009007">
    <property type="term" value="F:site-specific DNA-methyltransferase (adenine-specific) activity"/>
    <property type="evidence" value="ECO:0007669"/>
    <property type="project" value="UniProtKB-EC"/>
</dbReference>
<organism evidence="7 8">
    <name type="scientific">SAR324 cluster bacterium</name>
    <dbReference type="NCBI Taxonomy" id="2024889"/>
    <lineage>
        <taxon>Bacteria</taxon>
        <taxon>Deltaproteobacteria</taxon>
        <taxon>SAR324 cluster</taxon>
    </lineage>
</organism>
<dbReference type="GO" id="GO:0032259">
    <property type="term" value="P:methylation"/>
    <property type="evidence" value="ECO:0007669"/>
    <property type="project" value="UniProtKB-KW"/>
</dbReference>
<dbReference type="EC" id="2.1.1.72" evidence="1"/>
<feature type="domain" description="Type II methyltransferase M.TaqI-like" evidence="6">
    <location>
        <begin position="76"/>
        <end position="326"/>
    </location>
</feature>
<evidence type="ECO:0000259" key="6">
    <source>
        <dbReference type="Pfam" id="PF07669"/>
    </source>
</evidence>
<evidence type="ECO:0000256" key="1">
    <source>
        <dbReference type="ARBA" id="ARBA00011900"/>
    </source>
</evidence>
<sequence length="604" mass="69722">DERHTLTILLEENALSFVREKVLSISVLDPAMGSGHFLVNATNLVSNFVTETLNELGITGDLESGTGSWRRWVVENCIYGVDINPLAVELAKLSLWILSMAKNQPLSFLKHHLKCGNSLVGAKLDDIGNYPFSTTKKEARQLSLFERDPRFRSAVEEVISKSQLIASHGSTVRYEVEEKKAWLDEIEQALSGYKAICNVHTELFFNSSVIDENLYLTLVDKKDFNLAYQLERSNEYFHWQLEFPMVLLNKDGFDCVIGNPPYVRSTANKIQKKRFDTSDSPNLYAWFIELSFILSNEKSRLGMIVPLSLMISSQMESVRRLFLINKGEFKFANFDNIPDCIFNTGKESENTNKANSQRTTLFMINRNYKERIIESTDLLRWQSDERERLFQKLSFADITSVARKEHFPMIGDQILVEFLRKMQQSKLAIKNIVAVEDADKALTLFIPTRARYFIPASPEDFHRNNQMTLQFSSKDLLDYAFILISSNVFYWYWRAFGDGFDVAPRDIYDFPIPIKLTQNEEIQELAANLYSIIPECRVFKLNGGKLIPNINFNKRIDVLQKIDRWICKVLGFDNELNVDIFAKKKSNSFMSYYETEADEVEEAE</sequence>
<dbReference type="InterPro" id="IPR050953">
    <property type="entry name" value="N4_N6_ade-DNA_methylase"/>
</dbReference>
<dbReference type="PRINTS" id="PR00507">
    <property type="entry name" value="N12N6MTFRASE"/>
</dbReference>
<dbReference type="PANTHER" id="PTHR33841">
    <property type="entry name" value="DNA METHYLTRANSFERASE YEEA-RELATED"/>
    <property type="match status" value="1"/>
</dbReference>
<comment type="catalytic activity">
    <reaction evidence="5">
        <text>a 2'-deoxyadenosine in DNA + S-adenosyl-L-methionine = an N(6)-methyl-2'-deoxyadenosine in DNA + S-adenosyl-L-homocysteine + H(+)</text>
        <dbReference type="Rhea" id="RHEA:15197"/>
        <dbReference type="Rhea" id="RHEA-COMP:12418"/>
        <dbReference type="Rhea" id="RHEA-COMP:12419"/>
        <dbReference type="ChEBI" id="CHEBI:15378"/>
        <dbReference type="ChEBI" id="CHEBI:57856"/>
        <dbReference type="ChEBI" id="CHEBI:59789"/>
        <dbReference type="ChEBI" id="CHEBI:90615"/>
        <dbReference type="ChEBI" id="CHEBI:90616"/>
        <dbReference type="EC" id="2.1.1.72"/>
    </reaction>
</comment>
<dbReference type="PROSITE" id="PS00092">
    <property type="entry name" value="N6_MTASE"/>
    <property type="match status" value="1"/>
</dbReference>
<evidence type="ECO:0000313" key="7">
    <source>
        <dbReference type="EMBL" id="NMC62647.1"/>
    </source>
</evidence>
<dbReference type="Proteomes" id="UP000524246">
    <property type="component" value="Unassembled WGS sequence"/>
</dbReference>
<dbReference type="PANTHER" id="PTHR33841:SF1">
    <property type="entry name" value="DNA METHYLTRANSFERASE A"/>
    <property type="match status" value="1"/>
</dbReference>
<evidence type="ECO:0000256" key="3">
    <source>
        <dbReference type="ARBA" id="ARBA00022679"/>
    </source>
</evidence>
<proteinExistence type="predicted"/>